<accession>A0ACB8T5R8</accession>
<gene>
    <name evidence="1" type="ORF">BV25DRAFT_1801090</name>
</gene>
<comment type="caution">
    <text evidence="1">The sequence shown here is derived from an EMBL/GenBank/DDBJ whole genome shotgun (WGS) entry which is preliminary data.</text>
</comment>
<evidence type="ECO:0000313" key="2">
    <source>
        <dbReference type="Proteomes" id="UP000814140"/>
    </source>
</evidence>
<dbReference type="EMBL" id="MU277200">
    <property type="protein sequence ID" value="KAI0064034.1"/>
    <property type="molecule type" value="Genomic_DNA"/>
</dbReference>
<dbReference type="Proteomes" id="UP000814140">
    <property type="component" value="Unassembled WGS sequence"/>
</dbReference>
<proteinExistence type="predicted"/>
<reference evidence="1" key="2">
    <citation type="journal article" date="2022" name="New Phytol.">
        <title>Evolutionary transition to the ectomycorrhizal habit in the genomes of a hyperdiverse lineage of mushroom-forming fungi.</title>
        <authorList>
            <person name="Looney B."/>
            <person name="Miyauchi S."/>
            <person name="Morin E."/>
            <person name="Drula E."/>
            <person name="Courty P.E."/>
            <person name="Kohler A."/>
            <person name="Kuo A."/>
            <person name="LaButti K."/>
            <person name="Pangilinan J."/>
            <person name="Lipzen A."/>
            <person name="Riley R."/>
            <person name="Andreopoulos W."/>
            <person name="He G."/>
            <person name="Johnson J."/>
            <person name="Nolan M."/>
            <person name="Tritt A."/>
            <person name="Barry K.W."/>
            <person name="Grigoriev I.V."/>
            <person name="Nagy L.G."/>
            <person name="Hibbett D."/>
            <person name="Henrissat B."/>
            <person name="Matheny P.B."/>
            <person name="Labbe J."/>
            <person name="Martin F.M."/>
        </authorList>
    </citation>
    <scope>NUCLEOTIDE SEQUENCE</scope>
    <source>
        <strain evidence="1">HHB10654</strain>
    </source>
</reference>
<organism evidence="1 2">
    <name type="scientific">Artomyces pyxidatus</name>
    <dbReference type="NCBI Taxonomy" id="48021"/>
    <lineage>
        <taxon>Eukaryota</taxon>
        <taxon>Fungi</taxon>
        <taxon>Dikarya</taxon>
        <taxon>Basidiomycota</taxon>
        <taxon>Agaricomycotina</taxon>
        <taxon>Agaricomycetes</taxon>
        <taxon>Russulales</taxon>
        <taxon>Auriscalpiaceae</taxon>
        <taxon>Artomyces</taxon>
    </lineage>
</organism>
<sequence length="228" mass="25839">MAYNLTRLSNDLLDKYMDSPPSLSVQLYPEHWTLNSGSKQLYNQPAAALFDDIRAYRIPVDLLDLLDTAKVPFYDGCMIVELQDHRVQKVKDKRNNDEAKPLEVTRIVLRPNSESLWADLCLLNQKTGSKWTDRDALELEAKILVATAPPLCLDPDAHLGRVANSMVRVSTPRTPVPLRPRKRKAAALDTTEIDEKAQARRAKIMQFMDPKRNRPNMPSCGPLSIHPD</sequence>
<protein>
    <submittedName>
        <fullName evidence="1">Uncharacterized protein</fullName>
    </submittedName>
</protein>
<keyword evidence="2" id="KW-1185">Reference proteome</keyword>
<name>A0ACB8T5R8_9AGAM</name>
<evidence type="ECO:0000313" key="1">
    <source>
        <dbReference type="EMBL" id="KAI0064034.1"/>
    </source>
</evidence>
<reference evidence="1" key="1">
    <citation type="submission" date="2021-03" db="EMBL/GenBank/DDBJ databases">
        <authorList>
            <consortium name="DOE Joint Genome Institute"/>
            <person name="Ahrendt S."/>
            <person name="Looney B.P."/>
            <person name="Miyauchi S."/>
            <person name="Morin E."/>
            <person name="Drula E."/>
            <person name="Courty P.E."/>
            <person name="Chicoki N."/>
            <person name="Fauchery L."/>
            <person name="Kohler A."/>
            <person name="Kuo A."/>
            <person name="Labutti K."/>
            <person name="Pangilinan J."/>
            <person name="Lipzen A."/>
            <person name="Riley R."/>
            <person name="Andreopoulos W."/>
            <person name="He G."/>
            <person name="Johnson J."/>
            <person name="Barry K.W."/>
            <person name="Grigoriev I.V."/>
            <person name="Nagy L."/>
            <person name="Hibbett D."/>
            <person name="Henrissat B."/>
            <person name="Matheny P.B."/>
            <person name="Labbe J."/>
            <person name="Martin F."/>
        </authorList>
    </citation>
    <scope>NUCLEOTIDE SEQUENCE</scope>
    <source>
        <strain evidence="1">HHB10654</strain>
    </source>
</reference>